<feature type="domain" description="DUF559" evidence="1">
    <location>
        <begin position="35"/>
        <end position="138"/>
    </location>
</feature>
<comment type="caution">
    <text evidence="2">The sequence shown here is derived from an EMBL/GenBank/DDBJ whole genome shotgun (WGS) entry which is preliminary data.</text>
</comment>
<dbReference type="InterPro" id="IPR047216">
    <property type="entry name" value="Endonuclease_DUF559_bact"/>
</dbReference>
<dbReference type="PATRIC" id="fig|1114963.3.peg.3803"/>
<gene>
    <name evidence="2" type="ORF">V474_24740</name>
</gene>
<dbReference type="PANTHER" id="PTHR38590:SF1">
    <property type="entry name" value="BLL0828 PROTEIN"/>
    <property type="match status" value="1"/>
</dbReference>
<dbReference type="AlphaFoldDB" id="A0A0J7XM23"/>
<dbReference type="InterPro" id="IPR011335">
    <property type="entry name" value="Restrct_endonuc-II-like"/>
</dbReference>
<accession>A0A0J7XM23</accession>
<protein>
    <recommendedName>
        <fullName evidence="1">DUF559 domain-containing protein</fullName>
    </recommendedName>
</protein>
<dbReference type="Gene3D" id="3.40.960.10">
    <property type="entry name" value="VSR Endonuclease"/>
    <property type="match status" value="1"/>
</dbReference>
<evidence type="ECO:0000313" key="3">
    <source>
        <dbReference type="Proteomes" id="UP000052268"/>
    </source>
</evidence>
<name>A0A0J7XM23_9SPHN</name>
<evidence type="ECO:0000259" key="1">
    <source>
        <dbReference type="Pfam" id="PF04480"/>
    </source>
</evidence>
<keyword evidence="3" id="KW-1185">Reference proteome</keyword>
<dbReference type="Pfam" id="PF04480">
    <property type="entry name" value="DUF559"/>
    <property type="match status" value="1"/>
</dbReference>
<reference evidence="2 3" key="1">
    <citation type="journal article" date="2015" name="G3 (Bethesda)">
        <title>Insights into Ongoing Evolution of the Hexachlorocyclohexane Catabolic Pathway from Comparative Genomics of Ten Sphingomonadaceae Strains.</title>
        <authorList>
            <person name="Pearce S.L."/>
            <person name="Oakeshott J.G."/>
            <person name="Pandey G."/>
        </authorList>
    </citation>
    <scope>NUCLEOTIDE SEQUENCE [LARGE SCALE GENOMIC DNA]</scope>
    <source>
        <strain evidence="2 3">LL02</strain>
    </source>
</reference>
<dbReference type="OrthoDB" id="9798754at2"/>
<dbReference type="EMBL" id="JACU01000008">
    <property type="protein sequence ID" value="KMS52752.1"/>
    <property type="molecule type" value="Genomic_DNA"/>
</dbReference>
<organism evidence="2 3">
    <name type="scientific">Novosphingobium barchaimii LL02</name>
    <dbReference type="NCBI Taxonomy" id="1114963"/>
    <lineage>
        <taxon>Bacteria</taxon>
        <taxon>Pseudomonadati</taxon>
        <taxon>Pseudomonadota</taxon>
        <taxon>Alphaproteobacteria</taxon>
        <taxon>Sphingomonadales</taxon>
        <taxon>Sphingomonadaceae</taxon>
        <taxon>Novosphingobium</taxon>
    </lineage>
</organism>
<sequence length="169" mass="18455">MTAARKTLGISLATGAPKGDVKANFAVTGARLETLKERARDQRRNPTEAQKALWAELSGSKLSGVKFIRQSIVGSAIVDFACPSRWIVIQLSAEDANPDVNELQDRKLIEVGIRVLRFSEEEVVDNVASVLREISTELAVPFDKRNARKKVASRAPGSYGANTFQSDEV</sequence>
<dbReference type="PANTHER" id="PTHR38590">
    <property type="entry name" value="BLL0828 PROTEIN"/>
    <property type="match status" value="1"/>
</dbReference>
<dbReference type="Proteomes" id="UP000052268">
    <property type="component" value="Unassembled WGS sequence"/>
</dbReference>
<dbReference type="InterPro" id="IPR007569">
    <property type="entry name" value="DUF559"/>
</dbReference>
<dbReference type="RefSeq" id="WP_059152802.1">
    <property type="nucleotide sequence ID" value="NZ_KQ130456.1"/>
</dbReference>
<proteinExistence type="predicted"/>
<dbReference type="SUPFAM" id="SSF52980">
    <property type="entry name" value="Restriction endonuclease-like"/>
    <property type="match status" value="1"/>
</dbReference>
<evidence type="ECO:0000313" key="2">
    <source>
        <dbReference type="EMBL" id="KMS52752.1"/>
    </source>
</evidence>